<keyword evidence="6 12" id="KW-0472">Membrane</keyword>
<comment type="similarity">
    <text evidence="8">Belongs to the PpiD chaperone family.</text>
</comment>
<dbReference type="OrthoDB" id="9812372at2"/>
<dbReference type="AlphaFoldDB" id="A0A2S1LN14"/>
<dbReference type="PROSITE" id="PS50198">
    <property type="entry name" value="PPIC_PPIASE_2"/>
    <property type="match status" value="1"/>
</dbReference>
<keyword evidence="4 12" id="KW-0812">Transmembrane</keyword>
<evidence type="ECO:0000256" key="12">
    <source>
        <dbReference type="SAM" id="Phobius"/>
    </source>
</evidence>
<dbReference type="InterPro" id="IPR052029">
    <property type="entry name" value="PpiD_chaperone"/>
</dbReference>
<organism evidence="14 15">
    <name type="scientific">Flavobacterium kingsejongi</name>
    <dbReference type="NCBI Taxonomy" id="1678728"/>
    <lineage>
        <taxon>Bacteria</taxon>
        <taxon>Pseudomonadati</taxon>
        <taxon>Bacteroidota</taxon>
        <taxon>Flavobacteriia</taxon>
        <taxon>Flavobacteriales</taxon>
        <taxon>Flavobacteriaceae</taxon>
        <taxon>Flavobacterium</taxon>
    </lineage>
</organism>
<keyword evidence="11 14" id="KW-0413">Isomerase</keyword>
<dbReference type="GO" id="GO:0005886">
    <property type="term" value="C:plasma membrane"/>
    <property type="evidence" value="ECO:0007669"/>
    <property type="project" value="UniProtKB-SubCell"/>
</dbReference>
<evidence type="ECO:0000256" key="6">
    <source>
        <dbReference type="ARBA" id="ARBA00023136"/>
    </source>
</evidence>
<protein>
    <recommendedName>
        <fullName evidence="9">Periplasmic chaperone PpiD</fullName>
    </recommendedName>
    <alternativeName>
        <fullName evidence="10">Periplasmic folding chaperone</fullName>
    </alternativeName>
</protein>
<evidence type="ECO:0000256" key="2">
    <source>
        <dbReference type="ARBA" id="ARBA00022475"/>
    </source>
</evidence>
<dbReference type="Pfam" id="PF13616">
    <property type="entry name" value="Rotamase_3"/>
    <property type="match status" value="1"/>
</dbReference>
<evidence type="ECO:0000259" key="13">
    <source>
        <dbReference type="PROSITE" id="PS50198"/>
    </source>
</evidence>
<evidence type="ECO:0000256" key="1">
    <source>
        <dbReference type="ARBA" id="ARBA00004382"/>
    </source>
</evidence>
<dbReference type="PANTHER" id="PTHR47529:SF1">
    <property type="entry name" value="PERIPLASMIC CHAPERONE PPID"/>
    <property type="match status" value="1"/>
</dbReference>
<evidence type="ECO:0000256" key="7">
    <source>
        <dbReference type="ARBA" id="ARBA00023186"/>
    </source>
</evidence>
<evidence type="ECO:0000313" key="15">
    <source>
        <dbReference type="Proteomes" id="UP000244677"/>
    </source>
</evidence>
<dbReference type="Pfam" id="PF13623">
    <property type="entry name" value="SurA_N_2"/>
    <property type="match status" value="1"/>
</dbReference>
<comment type="subcellular location">
    <subcellularLocation>
        <location evidence="1">Cell inner membrane</location>
        <topology evidence="1">Single-pass type II membrane protein</topology>
        <orientation evidence="1">Periplasmic side</orientation>
    </subcellularLocation>
</comment>
<dbReference type="Gene3D" id="3.10.50.40">
    <property type="match status" value="1"/>
</dbReference>
<keyword evidence="7" id="KW-0143">Chaperone</keyword>
<keyword evidence="5 12" id="KW-1133">Transmembrane helix</keyword>
<reference evidence="14 15" key="1">
    <citation type="submission" date="2017-04" db="EMBL/GenBank/DDBJ databases">
        <title>Complete genome sequence of Flavobacterium kingsejong AJ004.</title>
        <authorList>
            <person name="Lee P.C."/>
        </authorList>
    </citation>
    <scope>NUCLEOTIDE SEQUENCE [LARGE SCALE GENOMIC DNA]</scope>
    <source>
        <strain evidence="14 15">AJ004</strain>
    </source>
</reference>
<keyword evidence="3" id="KW-0997">Cell inner membrane</keyword>
<proteinExistence type="inferred from homology"/>
<evidence type="ECO:0000256" key="5">
    <source>
        <dbReference type="ARBA" id="ARBA00022989"/>
    </source>
</evidence>
<dbReference type="SUPFAM" id="SSF54534">
    <property type="entry name" value="FKBP-like"/>
    <property type="match status" value="1"/>
</dbReference>
<dbReference type="InterPro" id="IPR027304">
    <property type="entry name" value="Trigger_fact/SurA_dom_sf"/>
</dbReference>
<evidence type="ECO:0000256" key="10">
    <source>
        <dbReference type="ARBA" id="ARBA00042775"/>
    </source>
</evidence>
<name>A0A2S1LN14_9FLAO</name>
<dbReference type="InterPro" id="IPR000297">
    <property type="entry name" value="PPIase_PpiC"/>
</dbReference>
<dbReference type="InterPro" id="IPR046357">
    <property type="entry name" value="PPIase_dom_sf"/>
</dbReference>
<keyword evidence="15" id="KW-1185">Reference proteome</keyword>
<gene>
    <name evidence="14" type="ORF">FK004_07635</name>
</gene>
<dbReference type="KEGG" id="fki:FK004_07635"/>
<accession>A0A2S1LN14</accession>
<evidence type="ECO:0000313" key="14">
    <source>
        <dbReference type="EMBL" id="AWG25114.1"/>
    </source>
</evidence>
<dbReference type="GO" id="GO:0003755">
    <property type="term" value="F:peptidyl-prolyl cis-trans isomerase activity"/>
    <property type="evidence" value="ECO:0007669"/>
    <property type="project" value="UniProtKB-KW"/>
</dbReference>
<evidence type="ECO:0000256" key="4">
    <source>
        <dbReference type="ARBA" id="ARBA00022692"/>
    </source>
</evidence>
<evidence type="ECO:0000256" key="9">
    <source>
        <dbReference type="ARBA" id="ARBA00040743"/>
    </source>
</evidence>
<dbReference type="SUPFAM" id="SSF109998">
    <property type="entry name" value="Triger factor/SurA peptide-binding domain-like"/>
    <property type="match status" value="1"/>
</dbReference>
<evidence type="ECO:0000256" key="3">
    <source>
        <dbReference type="ARBA" id="ARBA00022519"/>
    </source>
</evidence>
<dbReference type="RefSeq" id="WP_108736718.1">
    <property type="nucleotide sequence ID" value="NZ_CP020919.1"/>
</dbReference>
<dbReference type="PANTHER" id="PTHR47529">
    <property type="entry name" value="PEPTIDYL-PROLYL CIS-TRANS ISOMERASE D"/>
    <property type="match status" value="1"/>
</dbReference>
<evidence type="ECO:0000256" key="11">
    <source>
        <dbReference type="PROSITE-ProRule" id="PRU00278"/>
    </source>
</evidence>
<evidence type="ECO:0000256" key="8">
    <source>
        <dbReference type="ARBA" id="ARBA00038408"/>
    </source>
</evidence>
<keyword evidence="2" id="KW-1003">Cell membrane</keyword>
<feature type="transmembrane region" description="Helical" evidence="12">
    <location>
        <begin position="12"/>
        <end position="31"/>
    </location>
</feature>
<keyword evidence="11" id="KW-0697">Rotamase</keyword>
<feature type="domain" description="PpiC" evidence="13">
    <location>
        <begin position="345"/>
        <end position="452"/>
    </location>
</feature>
<sequence>MAVLSKIRQRSFLVIAIVGLALFAFVLTGLFDKGGASRMFQNVGTVNGEDISTEDFRIKVDAAEKNSQGMSMIQAVNGVWDQEVKRVLLEGEYEKLGLRIGRDQLIEVIKNNPNFSQDPRFLNDAKQFDKAKFNEFVASIKSNNPEQWQSWLAFEKQIEEMAREQMYSTLIKGGLNATNVEGKLSYEMENNKVAFDYVDVSYASINDDQVKISDNEIIDYMRKNEKKYKADASRDLEFILIDDKPSDEDQKEVKDLVNSLLTRRVVYNEATAKNDTLPGFAAATNVAEFVNANSDIPYDTTYVTRKDLPAEHADKLFNLAAGELYGPYMIGDYYCVSKLVDRKAGASAKASHILISFAGSKAPNPAITRTKEEAKAKAEDLLKQIQANPASFEALVPTNSDDPGSAQNRGEYDNIKPNQMVKPFNDFIFNNPVGKLGIVETDFGYHIIKVTGKEDAVRLATIAQKIEASEATSDQIYTKASKAEQEAATAPLEKVGKELNLPVTPVNGLLAFDENVQGLGSQRGIVQWAFNKDTKEGDVRKFDIPAGHVIAKLKKINEEGLQSVTSARVALEPILKNKKKAELIKAKMKGATLEEVAKNNSKTVQPAIGITVANPMIANVGMEPKVVGTAFATADGKTSGLIEGKSGVFMVRTKSVVKAPVLPNYGSYTNRIRTEVQAAAPQRALMSLKSNAKIKDHRAEIGY</sequence>
<dbReference type="Proteomes" id="UP000244677">
    <property type="component" value="Chromosome"/>
</dbReference>
<dbReference type="EMBL" id="CP020919">
    <property type="protein sequence ID" value="AWG25114.1"/>
    <property type="molecule type" value="Genomic_DNA"/>
</dbReference>